<keyword evidence="3" id="KW-1185">Reference proteome</keyword>
<dbReference type="PROSITE" id="PS50994">
    <property type="entry name" value="INTEGRASE"/>
    <property type="match status" value="1"/>
</dbReference>
<evidence type="ECO:0000313" key="3">
    <source>
        <dbReference type="Proteomes" id="UP001153954"/>
    </source>
</evidence>
<dbReference type="AlphaFoldDB" id="A0AAU9TPH2"/>
<dbReference type="InterPro" id="IPR036397">
    <property type="entry name" value="RNaseH_sf"/>
</dbReference>
<protein>
    <recommendedName>
        <fullName evidence="1">Integrase catalytic domain-containing protein</fullName>
    </recommendedName>
</protein>
<organism evidence="2 3">
    <name type="scientific">Euphydryas editha</name>
    <name type="common">Edith's checkerspot</name>
    <dbReference type="NCBI Taxonomy" id="104508"/>
    <lineage>
        <taxon>Eukaryota</taxon>
        <taxon>Metazoa</taxon>
        <taxon>Ecdysozoa</taxon>
        <taxon>Arthropoda</taxon>
        <taxon>Hexapoda</taxon>
        <taxon>Insecta</taxon>
        <taxon>Pterygota</taxon>
        <taxon>Neoptera</taxon>
        <taxon>Endopterygota</taxon>
        <taxon>Lepidoptera</taxon>
        <taxon>Glossata</taxon>
        <taxon>Ditrysia</taxon>
        <taxon>Papilionoidea</taxon>
        <taxon>Nymphalidae</taxon>
        <taxon>Nymphalinae</taxon>
        <taxon>Euphydryas</taxon>
    </lineage>
</organism>
<dbReference type="InterPro" id="IPR001584">
    <property type="entry name" value="Integrase_cat-core"/>
</dbReference>
<dbReference type="Proteomes" id="UP001153954">
    <property type="component" value="Unassembled WGS sequence"/>
</dbReference>
<feature type="domain" description="Integrase catalytic" evidence="1">
    <location>
        <begin position="1"/>
        <end position="144"/>
    </location>
</feature>
<dbReference type="PANTHER" id="PTHR37984:SF15">
    <property type="entry name" value="INTEGRASE CATALYTIC DOMAIN-CONTAINING PROTEIN"/>
    <property type="match status" value="1"/>
</dbReference>
<dbReference type="GO" id="GO:0015074">
    <property type="term" value="P:DNA integration"/>
    <property type="evidence" value="ECO:0007669"/>
    <property type="project" value="InterPro"/>
</dbReference>
<dbReference type="Gene3D" id="3.30.420.10">
    <property type="entry name" value="Ribonuclease H-like superfamily/Ribonuclease H"/>
    <property type="match status" value="1"/>
</dbReference>
<evidence type="ECO:0000259" key="1">
    <source>
        <dbReference type="PROSITE" id="PS50994"/>
    </source>
</evidence>
<dbReference type="GO" id="GO:0003676">
    <property type="term" value="F:nucleic acid binding"/>
    <property type="evidence" value="ECO:0007669"/>
    <property type="project" value="InterPro"/>
</dbReference>
<sequence>MDLYSTEGATFLTIIDNFSKYAQAVPLSATSSVHIAEALFDVFSVLGTPFKITTDSDTKFDNDVIKEMCALHDINIHFTTPYNPNSNSPIERFHSTIGELIRIQRMTNKEDPIQLIMKFSVIAYNNSIHSVTEYTPHELLFGHTDSRNPLELHYTKQFYQDYVLKHRRNAEAVQECVAAHMSKHKEQIIAKRNQTAEDITFKVGETVFKQVAKTARNNKTKPIFKGPYKIIHLHPNNIAEIIGNHPNSKSIRVHFKLLRRPHLVPGSSSSDPSGSNQNPT</sequence>
<gene>
    <name evidence="2" type="ORF">EEDITHA_LOCUS4325</name>
</gene>
<dbReference type="PANTHER" id="PTHR37984">
    <property type="entry name" value="PROTEIN CBG26694"/>
    <property type="match status" value="1"/>
</dbReference>
<evidence type="ECO:0000313" key="2">
    <source>
        <dbReference type="EMBL" id="CAH2088137.1"/>
    </source>
</evidence>
<proteinExistence type="predicted"/>
<dbReference type="EMBL" id="CAKOGL010000007">
    <property type="protein sequence ID" value="CAH2088137.1"/>
    <property type="molecule type" value="Genomic_DNA"/>
</dbReference>
<dbReference type="SUPFAM" id="SSF53098">
    <property type="entry name" value="Ribonuclease H-like"/>
    <property type="match status" value="1"/>
</dbReference>
<dbReference type="InterPro" id="IPR012337">
    <property type="entry name" value="RNaseH-like_sf"/>
</dbReference>
<accession>A0AAU9TPH2</accession>
<comment type="caution">
    <text evidence="2">The sequence shown here is derived from an EMBL/GenBank/DDBJ whole genome shotgun (WGS) entry which is preliminary data.</text>
</comment>
<dbReference type="InterPro" id="IPR050951">
    <property type="entry name" value="Retrovirus_Pol_polyprotein"/>
</dbReference>
<name>A0AAU9TPH2_EUPED</name>
<reference evidence="2" key="1">
    <citation type="submission" date="2022-03" db="EMBL/GenBank/DDBJ databases">
        <authorList>
            <person name="Tunstrom K."/>
        </authorList>
    </citation>
    <scope>NUCLEOTIDE SEQUENCE</scope>
</reference>